<dbReference type="AlphaFoldDB" id="A0A4C2ACK2"/>
<keyword evidence="2" id="KW-1185">Reference proteome</keyword>
<accession>A0A4C2ACK2</accession>
<dbReference type="Proteomes" id="UP000299102">
    <property type="component" value="Unassembled WGS sequence"/>
</dbReference>
<protein>
    <submittedName>
        <fullName evidence="1">Uncharacterized protein</fullName>
    </submittedName>
</protein>
<comment type="caution">
    <text evidence="1">The sequence shown here is derived from an EMBL/GenBank/DDBJ whole genome shotgun (WGS) entry which is preliminary data.</text>
</comment>
<sequence length="93" mass="10423">MTGLTRRRTHRHDQLELRKRCVPGEPDRAAGGCQQLRQLRASGRVFYSAVNAPGSLGVPAQHSDQVRRALQYRGPLPLPPPSIIPPSYFYSYP</sequence>
<evidence type="ECO:0000313" key="2">
    <source>
        <dbReference type="Proteomes" id="UP000299102"/>
    </source>
</evidence>
<proteinExistence type="predicted"/>
<organism evidence="1 2">
    <name type="scientific">Eumeta variegata</name>
    <name type="common">Bagworm moth</name>
    <name type="synonym">Eumeta japonica</name>
    <dbReference type="NCBI Taxonomy" id="151549"/>
    <lineage>
        <taxon>Eukaryota</taxon>
        <taxon>Metazoa</taxon>
        <taxon>Ecdysozoa</taxon>
        <taxon>Arthropoda</taxon>
        <taxon>Hexapoda</taxon>
        <taxon>Insecta</taxon>
        <taxon>Pterygota</taxon>
        <taxon>Neoptera</taxon>
        <taxon>Endopterygota</taxon>
        <taxon>Lepidoptera</taxon>
        <taxon>Glossata</taxon>
        <taxon>Ditrysia</taxon>
        <taxon>Tineoidea</taxon>
        <taxon>Psychidae</taxon>
        <taxon>Oiketicinae</taxon>
        <taxon>Eumeta</taxon>
    </lineage>
</organism>
<gene>
    <name evidence="1" type="ORF">EVAR_98848_1</name>
</gene>
<reference evidence="1 2" key="1">
    <citation type="journal article" date="2019" name="Commun. Biol.">
        <title>The bagworm genome reveals a unique fibroin gene that provides high tensile strength.</title>
        <authorList>
            <person name="Kono N."/>
            <person name="Nakamura H."/>
            <person name="Ohtoshi R."/>
            <person name="Tomita M."/>
            <person name="Numata K."/>
            <person name="Arakawa K."/>
        </authorList>
    </citation>
    <scope>NUCLEOTIDE SEQUENCE [LARGE SCALE GENOMIC DNA]</scope>
</reference>
<dbReference type="EMBL" id="BGZK01003016">
    <property type="protein sequence ID" value="GBP97858.1"/>
    <property type="molecule type" value="Genomic_DNA"/>
</dbReference>
<evidence type="ECO:0000313" key="1">
    <source>
        <dbReference type="EMBL" id="GBP97858.1"/>
    </source>
</evidence>
<name>A0A4C2ACK2_EUMVA</name>